<organism evidence="2 3">
    <name type="scientific">Candidatus Defluviicoccus seviourii</name>
    <dbReference type="NCBI Taxonomy" id="2565273"/>
    <lineage>
        <taxon>Bacteria</taxon>
        <taxon>Pseudomonadati</taxon>
        <taxon>Pseudomonadota</taxon>
        <taxon>Alphaproteobacteria</taxon>
        <taxon>Rhodospirillales</taxon>
        <taxon>Rhodospirillaceae</taxon>
        <taxon>Defluviicoccus</taxon>
    </lineage>
</organism>
<keyword evidence="3" id="KW-1185">Reference proteome</keyword>
<evidence type="ECO:0000313" key="2">
    <source>
        <dbReference type="EMBL" id="VUX48051.1"/>
    </source>
</evidence>
<dbReference type="Gene3D" id="3.40.630.30">
    <property type="match status" value="1"/>
</dbReference>
<dbReference type="Proteomes" id="UP000326641">
    <property type="component" value="Unassembled WGS sequence"/>
</dbReference>
<evidence type="ECO:0000313" key="3">
    <source>
        <dbReference type="Proteomes" id="UP000326641"/>
    </source>
</evidence>
<dbReference type="AlphaFoldDB" id="A0A564WI58"/>
<dbReference type="PROSITE" id="PS51186">
    <property type="entry name" value="GNAT"/>
    <property type="match status" value="1"/>
</dbReference>
<feature type="domain" description="N-acetyltransferase" evidence="1">
    <location>
        <begin position="1"/>
        <end position="151"/>
    </location>
</feature>
<keyword evidence="2" id="KW-0012">Acyltransferase</keyword>
<name>A0A564WI58_9PROT</name>
<dbReference type="InterPro" id="IPR016181">
    <property type="entry name" value="Acyl_CoA_acyltransferase"/>
</dbReference>
<keyword evidence="2" id="KW-0808">Transferase</keyword>
<comment type="caution">
    <text evidence="2">The sequence shown here is derived from an EMBL/GenBank/DDBJ whole genome shotgun (WGS) entry which is preliminary data.</text>
</comment>
<gene>
    <name evidence="2" type="primary">yjhQ</name>
    <name evidence="2" type="ORF">DF3PA_90068</name>
</gene>
<accession>A0A564WI58</accession>
<dbReference type="Pfam" id="PF13508">
    <property type="entry name" value="Acetyltransf_7"/>
    <property type="match status" value="1"/>
</dbReference>
<sequence>MNIAAASAADLADVLAVERLAFGGEVEAGLVAELIADPTAQPHLSLLAHVKSRAVGHILFTAVRLEGAAPGLMLAILAPLAVVPDAQRKGIGGSLIEHGIRLLGEAGVALVFVLGHPGYYSRHGFEPAGRHGLRAPYPVSPESAWMVRPISPSVLGRVQGRVICADALDRPEYWIE</sequence>
<evidence type="ECO:0000259" key="1">
    <source>
        <dbReference type="PROSITE" id="PS51186"/>
    </source>
</evidence>
<protein>
    <submittedName>
        <fullName evidence="2">Uncharacterized N-acetyltransferase YjhQ</fullName>
        <ecNumber evidence="2">2.3.1.-</ecNumber>
    </submittedName>
</protein>
<dbReference type="EC" id="2.3.1.-" evidence="2"/>
<dbReference type="EMBL" id="UXAT02000054">
    <property type="protein sequence ID" value="VUX48051.1"/>
    <property type="molecule type" value="Genomic_DNA"/>
</dbReference>
<dbReference type="GO" id="GO:0016747">
    <property type="term" value="F:acyltransferase activity, transferring groups other than amino-acyl groups"/>
    <property type="evidence" value="ECO:0007669"/>
    <property type="project" value="InterPro"/>
</dbReference>
<dbReference type="InterPro" id="IPR000182">
    <property type="entry name" value="GNAT_dom"/>
</dbReference>
<reference evidence="2" key="1">
    <citation type="submission" date="2018-11" db="EMBL/GenBank/DDBJ databases">
        <authorList>
            <person name="Onetto C."/>
        </authorList>
    </citation>
    <scope>NUCLEOTIDE SEQUENCE [LARGE SCALE GENOMIC DNA]</scope>
</reference>
<proteinExistence type="predicted"/>
<dbReference type="SUPFAM" id="SSF55729">
    <property type="entry name" value="Acyl-CoA N-acyltransferases (Nat)"/>
    <property type="match status" value="1"/>
</dbReference>
<dbReference type="CDD" id="cd04301">
    <property type="entry name" value="NAT_SF"/>
    <property type="match status" value="1"/>
</dbReference>